<dbReference type="HOGENOM" id="CLU_2843579_0_0_11"/>
<dbReference type="Proteomes" id="UP000014601">
    <property type="component" value="Unassembled WGS sequence"/>
</dbReference>
<accession>S4H098</accession>
<sequence>MRFESFGSLIKNHVNKKPTVINPWAFSYKFIRKSNVLSICIKHLAFCRDLLPFCGEPCAYVHAYP</sequence>
<dbReference type="AlphaFoldDB" id="S4H098"/>
<reference evidence="1 2" key="1">
    <citation type="submission" date="2013-06" db="EMBL/GenBank/DDBJ databases">
        <authorList>
            <person name="Weinstock G."/>
            <person name="Sodergren E."/>
            <person name="Lobos E.A."/>
            <person name="Fulton L."/>
            <person name="Fulton R."/>
            <person name="Courtney L."/>
            <person name="Fronick C."/>
            <person name="O'Laughlin M."/>
            <person name="Godfrey J."/>
            <person name="Wilson R.M."/>
            <person name="Miner T."/>
            <person name="Farmer C."/>
            <person name="Delehaunty K."/>
            <person name="Cordes M."/>
            <person name="Minx P."/>
            <person name="Tomlinson C."/>
            <person name="Chen J."/>
            <person name="Wollam A."/>
            <person name="Pepin K.H."/>
            <person name="Bhonagiri V."/>
            <person name="Zhang X."/>
            <person name="Warren W."/>
            <person name="Mitreva M."/>
            <person name="Mardis E.R."/>
            <person name="Wilson R.K."/>
        </authorList>
    </citation>
    <scope>NUCLEOTIDE SEQUENCE [LARGE SCALE GENOMIC DNA]</scope>
    <source>
        <strain evidence="1 2">JCP7719</strain>
    </source>
</reference>
<dbReference type="EMBL" id="ATJO01000183">
    <property type="protein sequence ID" value="EPI49032.1"/>
    <property type="molecule type" value="Genomic_DNA"/>
</dbReference>
<organism evidence="1 2">
    <name type="scientific">Gardnerella pickettii JCP7719</name>
    <dbReference type="NCBI Taxonomy" id="1261061"/>
    <lineage>
        <taxon>Bacteria</taxon>
        <taxon>Bacillati</taxon>
        <taxon>Actinomycetota</taxon>
        <taxon>Actinomycetes</taxon>
        <taxon>Bifidobacteriales</taxon>
        <taxon>Bifidobacteriaceae</taxon>
        <taxon>Gardnerella</taxon>
        <taxon>Gardnerella pickettii</taxon>
    </lineage>
</organism>
<proteinExistence type="predicted"/>
<name>S4H098_9BIFI</name>
<evidence type="ECO:0000313" key="2">
    <source>
        <dbReference type="Proteomes" id="UP000014601"/>
    </source>
</evidence>
<gene>
    <name evidence="1" type="ORF">HMPREF1576_01491</name>
</gene>
<comment type="caution">
    <text evidence="1">The sequence shown here is derived from an EMBL/GenBank/DDBJ whole genome shotgun (WGS) entry which is preliminary data.</text>
</comment>
<evidence type="ECO:0000313" key="1">
    <source>
        <dbReference type="EMBL" id="EPI49032.1"/>
    </source>
</evidence>
<protein>
    <submittedName>
        <fullName evidence="1">Uncharacterized protein</fullName>
    </submittedName>
</protein>